<dbReference type="Pfam" id="PF02754">
    <property type="entry name" value="CCG"/>
    <property type="match status" value="2"/>
</dbReference>
<evidence type="ECO:0000259" key="2">
    <source>
        <dbReference type="Pfam" id="PF02754"/>
    </source>
</evidence>
<evidence type="ECO:0000313" key="4">
    <source>
        <dbReference type="Proteomes" id="UP000243333"/>
    </source>
</evidence>
<evidence type="ECO:0000313" key="3">
    <source>
        <dbReference type="EMBL" id="SDF73719.1"/>
    </source>
</evidence>
<accession>A0A1G7NKA1</accession>
<dbReference type="PANTHER" id="PTHR42947">
    <property type="entry name" value="COB--COM HETERODISULFIDE REDUCTASE SUBUNIT B 1"/>
    <property type="match status" value="1"/>
</dbReference>
<reference evidence="4" key="1">
    <citation type="submission" date="2016-10" db="EMBL/GenBank/DDBJ databases">
        <authorList>
            <person name="Varghese N."/>
            <person name="Submissions S."/>
        </authorList>
    </citation>
    <scope>NUCLEOTIDE SEQUENCE [LARGE SCALE GENOMIC DNA]</scope>
    <source>
        <strain evidence="4">DSM 23256</strain>
    </source>
</reference>
<dbReference type="InterPro" id="IPR051278">
    <property type="entry name" value="HdrB/HdrD_reductase"/>
</dbReference>
<keyword evidence="4" id="KW-1185">Reference proteome</keyword>
<proteinExistence type="predicted"/>
<dbReference type="GO" id="GO:0016491">
    <property type="term" value="F:oxidoreductase activity"/>
    <property type="evidence" value="ECO:0007669"/>
    <property type="project" value="UniProtKB-KW"/>
</dbReference>
<sequence length="288" mass="31030">MMRYAFFPGCVLEAAAKEAYLATVKVAAALGIELVELEGWTCCGGSHLQDVNETAALAVNARNLVLAEKLGLPLLTVCNTCTLMLRQAKAKLDNGQKEKINGFLAQAGLEYKGTAEVTHLLWALIRDYGVEKLKAKVKRPLKNLKVAGYYGCHILRPPTVMNFEDYANPKSLETLIRALGATPVDFTAKLQCCGFHAVFTAEKDVMKITGTTNQSAAFAGADCIVTPCPLCQMQLDMYQPEGRQAVGGDREMPVLHLAQLIGLALGLAPADLGLNRHIADTGKLVAKI</sequence>
<organism evidence="3 4">
    <name type="scientific">Sporolituus thermophilus DSM 23256</name>
    <dbReference type="NCBI Taxonomy" id="1123285"/>
    <lineage>
        <taxon>Bacteria</taxon>
        <taxon>Bacillati</taxon>
        <taxon>Bacillota</taxon>
        <taxon>Negativicutes</taxon>
        <taxon>Selenomonadales</taxon>
        <taxon>Sporomusaceae</taxon>
        <taxon>Sporolituus</taxon>
    </lineage>
</organism>
<dbReference type="STRING" id="1123285.SAMN05660235_02580"/>
<dbReference type="Gene3D" id="3.40.50.11810">
    <property type="match status" value="1"/>
</dbReference>
<keyword evidence="1" id="KW-0560">Oxidoreductase</keyword>
<dbReference type="EMBL" id="FNBU01000025">
    <property type="protein sequence ID" value="SDF73719.1"/>
    <property type="molecule type" value="Genomic_DNA"/>
</dbReference>
<name>A0A1G7NKA1_9FIRM</name>
<feature type="domain" description="Cysteine-rich" evidence="2">
    <location>
        <begin position="146"/>
        <end position="236"/>
    </location>
</feature>
<feature type="domain" description="Cysteine-rich" evidence="2">
    <location>
        <begin position="4"/>
        <end position="86"/>
    </location>
</feature>
<dbReference type="PANTHER" id="PTHR42947:SF1">
    <property type="entry name" value="COB--COM HETERODISULFIDE REDUCTASE SUBUNIT B 1"/>
    <property type="match status" value="1"/>
</dbReference>
<dbReference type="AlphaFoldDB" id="A0A1G7NKA1"/>
<dbReference type="Gene3D" id="1.20.1050.140">
    <property type="match status" value="1"/>
</dbReference>
<gene>
    <name evidence="3" type="ORF">SAMN05660235_02580</name>
</gene>
<protein>
    <submittedName>
        <fullName evidence="3">Succinate dehydrogenase subunit C</fullName>
    </submittedName>
</protein>
<dbReference type="InterPro" id="IPR004017">
    <property type="entry name" value="Cys_rich_dom"/>
</dbReference>
<dbReference type="Proteomes" id="UP000243333">
    <property type="component" value="Unassembled WGS sequence"/>
</dbReference>
<evidence type="ECO:0000256" key="1">
    <source>
        <dbReference type="ARBA" id="ARBA00023002"/>
    </source>
</evidence>